<dbReference type="RefSeq" id="WP_344159497.1">
    <property type="nucleotide sequence ID" value="NZ_BAAANF010000020.1"/>
</dbReference>
<comment type="caution">
    <text evidence="2">The sequence shown here is derived from an EMBL/GenBank/DDBJ whole genome shotgun (WGS) entry which is preliminary data.</text>
</comment>
<accession>A0ABN2IIG6</accession>
<feature type="compositionally biased region" description="Low complexity" evidence="1">
    <location>
        <begin position="1"/>
        <end position="13"/>
    </location>
</feature>
<organism evidence="2 3">
    <name type="scientific">Kribbella yunnanensis</name>
    <dbReference type="NCBI Taxonomy" id="190194"/>
    <lineage>
        <taxon>Bacteria</taxon>
        <taxon>Bacillati</taxon>
        <taxon>Actinomycetota</taxon>
        <taxon>Actinomycetes</taxon>
        <taxon>Propionibacteriales</taxon>
        <taxon>Kribbellaceae</taxon>
        <taxon>Kribbella</taxon>
    </lineage>
</organism>
<proteinExistence type="predicted"/>
<protein>
    <submittedName>
        <fullName evidence="2">Uncharacterized protein</fullName>
    </submittedName>
</protein>
<gene>
    <name evidence="2" type="ORF">GCM10009745_61410</name>
</gene>
<name>A0ABN2IIG6_9ACTN</name>
<evidence type="ECO:0000313" key="2">
    <source>
        <dbReference type="EMBL" id="GAA1705454.1"/>
    </source>
</evidence>
<dbReference type="Proteomes" id="UP001500280">
    <property type="component" value="Unassembled WGS sequence"/>
</dbReference>
<sequence length="213" mass="22867">MQTGRPEQGPGQEQEPEELPELANLKVRGRSVKTWVIGASAVVLAVSAAFGGLNKAAAETPPLTAGKSVDAGQFAITVDRVVTVKDLKPLFQPEPGGALIAIVAKIKVTDDLGTTPPSDLFRLIGVPGIKETEAPMGTTTIDDETMNPVLTPDVEQQIAFVWKLPKLSDLPTEVKVSVQGYKHYDESLLDHHEKWLPDELAGEGTIKVKDNTK</sequence>
<reference evidence="2 3" key="1">
    <citation type="journal article" date="2019" name="Int. J. Syst. Evol. Microbiol.">
        <title>The Global Catalogue of Microorganisms (GCM) 10K type strain sequencing project: providing services to taxonomists for standard genome sequencing and annotation.</title>
        <authorList>
            <consortium name="The Broad Institute Genomics Platform"/>
            <consortium name="The Broad Institute Genome Sequencing Center for Infectious Disease"/>
            <person name="Wu L."/>
            <person name="Ma J."/>
        </authorList>
    </citation>
    <scope>NUCLEOTIDE SEQUENCE [LARGE SCALE GENOMIC DNA]</scope>
    <source>
        <strain evidence="2 3">JCM 14307</strain>
    </source>
</reference>
<keyword evidence="3" id="KW-1185">Reference proteome</keyword>
<dbReference type="EMBL" id="BAAANF010000020">
    <property type="protein sequence ID" value="GAA1705454.1"/>
    <property type="molecule type" value="Genomic_DNA"/>
</dbReference>
<feature type="region of interest" description="Disordered" evidence="1">
    <location>
        <begin position="1"/>
        <end position="21"/>
    </location>
</feature>
<evidence type="ECO:0000313" key="3">
    <source>
        <dbReference type="Proteomes" id="UP001500280"/>
    </source>
</evidence>
<evidence type="ECO:0000256" key="1">
    <source>
        <dbReference type="SAM" id="MobiDB-lite"/>
    </source>
</evidence>